<dbReference type="PROSITE" id="PS51257">
    <property type="entry name" value="PROKAR_LIPOPROTEIN"/>
    <property type="match status" value="1"/>
</dbReference>
<proteinExistence type="predicted"/>
<protein>
    <submittedName>
        <fullName evidence="1">Lipoprotein</fullName>
    </submittedName>
</protein>
<evidence type="ECO:0000313" key="1">
    <source>
        <dbReference type="EMBL" id="WRY34733.1"/>
    </source>
</evidence>
<keyword evidence="1" id="KW-0449">Lipoprotein</keyword>
<keyword evidence="2" id="KW-1185">Reference proteome</keyword>
<name>A0ABZ1E302_9RHOB</name>
<gene>
    <name evidence="1" type="ORF">RPE78_05440</name>
</gene>
<evidence type="ECO:0000313" key="2">
    <source>
        <dbReference type="Proteomes" id="UP001623290"/>
    </source>
</evidence>
<dbReference type="Proteomes" id="UP001623290">
    <property type="component" value="Chromosome"/>
</dbReference>
<accession>A0ABZ1E302</accession>
<sequence length="32" mass="3115">MKAALVLALLALAACGVEGPPVPPSEAAQQTP</sequence>
<reference evidence="1 2" key="1">
    <citation type="submission" date="2023-09" db="EMBL/GenBank/DDBJ databases">
        <title>Thioclava shenzhenensis sp. nov., a multidrug resistant bacteria-antagonizing species isolated from coastal seawater.</title>
        <authorList>
            <person name="Long M."/>
        </authorList>
    </citation>
    <scope>NUCLEOTIDE SEQUENCE [LARGE SCALE GENOMIC DNA]</scope>
    <source>
        <strain evidence="1 2">FTW29</strain>
    </source>
</reference>
<dbReference type="RefSeq" id="WP_339108477.1">
    <property type="nucleotide sequence ID" value="NZ_CP135443.1"/>
</dbReference>
<dbReference type="EMBL" id="CP135443">
    <property type="protein sequence ID" value="WRY34733.1"/>
    <property type="molecule type" value="Genomic_DNA"/>
</dbReference>
<organism evidence="1 2">
    <name type="scientific">Thioclava litoralis</name>
    <dbReference type="NCBI Taxonomy" id="3076557"/>
    <lineage>
        <taxon>Bacteria</taxon>
        <taxon>Pseudomonadati</taxon>
        <taxon>Pseudomonadota</taxon>
        <taxon>Alphaproteobacteria</taxon>
        <taxon>Rhodobacterales</taxon>
        <taxon>Paracoccaceae</taxon>
        <taxon>Thioclava</taxon>
    </lineage>
</organism>